<feature type="transmembrane region" description="Helical" evidence="13">
    <location>
        <begin position="565"/>
        <end position="586"/>
    </location>
</feature>
<evidence type="ECO:0000256" key="2">
    <source>
        <dbReference type="ARBA" id="ARBA00010532"/>
    </source>
</evidence>
<evidence type="ECO:0000256" key="3">
    <source>
        <dbReference type="ARBA" id="ARBA00022475"/>
    </source>
</evidence>
<dbReference type="GO" id="GO:0007608">
    <property type="term" value="P:sensory perception of smell"/>
    <property type="evidence" value="ECO:0007669"/>
    <property type="project" value="UniProtKB-KW"/>
</dbReference>
<keyword evidence="7 13" id="KW-1133">Transmembrane helix</keyword>
<dbReference type="GO" id="GO:0005737">
    <property type="term" value="C:cytoplasm"/>
    <property type="evidence" value="ECO:0007669"/>
    <property type="project" value="TreeGrafter"/>
</dbReference>
<keyword evidence="9" id="KW-1015">Disulfide bond</keyword>
<dbReference type="InterPro" id="IPR002159">
    <property type="entry name" value="CD36_fam"/>
</dbReference>
<dbReference type="PANTHER" id="PTHR11923">
    <property type="entry name" value="SCAVENGER RECEPTOR CLASS B TYPE-1 SR-B1"/>
    <property type="match status" value="1"/>
</dbReference>
<dbReference type="PANTHER" id="PTHR11923:SF69">
    <property type="entry name" value="SENSORY NEURON MEMBRANE PROTEIN 1"/>
    <property type="match status" value="1"/>
</dbReference>
<reference evidence="15" key="1">
    <citation type="journal article" date="2008" name="Insect Biochem. Mol. Biol.">
        <title>The genome of a lepidopteran model insect, the silkworm Bombyx mori.</title>
        <authorList>
            <consortium name="International Silkworm Genome Consortium"/>
        </authorList>
    </citation>
    <scope>NUCLEOTIDE SEQUENCE [LARGE SCALE GENOMIC DNA]</scope>
    <source>
        <strain evidence="15">p50T</strain>
    </source>
</reference>
<keyword evidence="4" id="KW-0716">Sensory transduction</keyword>
<evidence type="ECO:0000256" key="8">
    <source>
        <dbReference type="ARBA" id="ARBA00023136"/>
    </source>
</evidence>
<dbReference type="Pfam" id="PF01130">
    <property type="entry name" value="CD36"/>
    <property type="match status" value="1"/>
</dbReference>
<evidence type="ECO:0000256" key="5">
    <source>
        <dbReference type="ARBA" id="ARBA00022692"/>
    </source>
</evidence>
<keyword evidence="15" id="KW-1185">Reference proteome</keyword>
<keyword evidence="10" id="KW-0675">Receptor</keyword>
<proteinExistence type="inferred from homology"/>
<evidence type="ECO:0000256" key="4">
    <source>
        <dbReference type="ARBA" id="ARBA00022606"/>
    </source>
</evidence>
<evidence type="ECO:0000256" key="11">
    <source>
        <dbReference type="ARBA" id="ARBA00023180"/>
    </source>
</evidence>
<protein>
    <recommendedName>
        <fullName evidence="16">Sensory neuron membrane protein 2</fullName>
    </recommendedName>
</protein>
<evidence type="ECO:0000256" key="7">
    <source>
        <dbReference type="ARBA" id="ARBA00022989"/>
    </source>
</evidence>
<evidence type="ECO:0000256" key="10">
    <source>
        <dbReference type="ARBA" id="ARBA00023170"/>
    </source>
</evidence>
<evidence type="ECO:0000256" key="12">
    <source>
        <dbReference type="SAM" id="MobiDB-lite"/>
    </source>
</evidence>
<evidence type="ECO:0000313" key="14">
    <source>
        <dbReference type="EnsemblMetazoa" id="XP_037870749.1"/>
    </source>
</evidence>
<dbReference type="GO" id="GO:0005886">
    <property type="term" value="C:plasma membrane"/>
    <property type="evidence" value="ECO:0007669"/>
    <property type="project" value="UniProtKB-SubCell"/>
</dbReference>
<dbReference type="Proteomes" id="UP000005204">
    <property type="component" value="Unassembled WGS sequence"/>
</dbReference>
<sequence>MSKSSTGRGKNNKTRERSPNPGLYQQLQAIVSRLNALEDNSRSGIATVVERQPAVESSGSAGSAVVPCVVLASEQSTTPPLVPTPVPRVSADDCVAAEVAGKINVQISNTSKMYDKWVKLPMPLDFKIYVFNVTNRDAINQGEKPNLKEIGPYVYKQYREKIILGYGDNDTIKYNLKKTFVFDPVASGDLREDDELTVINFSYMAAIISVQEMMPAAVGMINRALEQFFTNLTDPFQTVKVKDLFFDGLFLNCEGDNTALDVPELFLMGMTLPFQFVTKNLRKYNRSVPLKWLICGKIRAEKPPTMRISKSANGFYFSMFSHMNRTVSGPYEMVRGTENLSDLGHVISYQGKRIMSAWDDQYCGQLNGTDSTIFPPLEDGNIPEKLYTFEPDICRSLFASLVGKDTLFNISTYYYEISDMTLGSKSANPDNKCFCKRNWSVKHDGCLLMGVLNLAPCQGAPAIASLPHFYLGSDELADFFGDGIKPDKEKHNTYVHLDPITGVVIKGVKRLQFNIELRNVPSVPQLKEVPSGLFPLLWIEEGAEIPEWLRKEIMDSHTMLWYVDAARWLVLAVAVVAVLVSATLVARSAALIPWPRNSNSISFILGNSVNTSKVHS</sequence>
<evidence type="ECO:0000256" key="1">
    <source>
        <dbReference type="ARBA" id="ARBA00004651"/>
    </source>
</evidence>
<accession>A0A8R2LZ69</accession>
<dbReference type="EnsemblMetazoa" id="XM_038014821.1">
    <property type="protein sequence ID" value="XP_037870749.1"/>
    <property type="gene ID" value="LOC101746805"/>
</dbReference>
<keyword evidence="6" id="KW-0552">Olfaction</keyword>
<evidence type="ECO:0008006" key="16">
    <source>
        <dbReference type="Google" id="ProtNLM"/>
    </source>
</evidence>
<evidence type="ECO:0000256" key="9">
    <source>
        <dbReference type="ARBA" id="ARBA00023157"/>
    </source>
</evidence>
<name>A0A8R2LZ69_BOMMO</name>
<feature type="region of interest" description="Disordered" evidence="12">
    <location>
        <begin position="1"/>
        <end position="23"/>
    </location>
</feature>
<dbReference type="PRINTS" id="PR01609">
    <property type="entry name" value="CD36FAMILY"/>
</dbReference>
<dbReference type="AlphaFoldDB" id="A0A8R2LZ69"/>
<keyword evidence="8 13" id="KW-0472">Membrane</keyword>
<organism evidence="14 15">
    <name type="scientific">Bombyx mori</name>
    <name type="common">Silk moth</name>
    <dbReference type="NCBI Taxonomy" id="7091"/>
    <lineage>
        <taxon>Eukaryota</taxon>
        <taxon>Metazoa</taxon>
        <taxon>Ecdysozoa</taxon>
        <taxon>Arthropoda</taxon>
        <taxon>Hexapoda</taxon>
        <taxon>Insecta</taxon>
        <taxon>Pterygota</taxon>
        <taxon>Neoptera</taxon>
        <taxon>Endopterygota</taxon>
        <taxon>Lepidoptera</taxon>
        <taxon>Glossata</taxon>
        <taxon>Ditrysia</taxon>
        <taxon>Bombycoidea</taxon>
        <taxon>Bombycidae</taxon>
        <taxon>Bombycinae</taxon>
        <taxon>Bombyx</taxon>
    </lineage>
</organism>
<keyword evidence="3" id="KW-1003">Cell membrane</keyword>
<evidence type="ECO:0000256" key="13">
    <source>
        <dbReference type="SAM" id="Phobius"/>
    </source>
</evidence>
<keyword evidence="5 13" id="KW-0812">Transmembrane</keyword>
<reference evidence="14" key="2">
    <citation type="submission" date="2022-06" db="UniProtKB">
        <authorList>
            <consortium name="EnsemblMetazoa"/>
        </authorList>
    </citation>
    <scope>IDENTIFICATION</scope>
    <source>
        <strain evidence="14">p50T (Dazao)</strain>
    </source>
</reference>
<dbReference type="GO" id="GO:0005044">
    <property type="term" value="F:scavenger receptor activity"/>
    <property type="evidence" value="ECO:0007669"/>
    <property type="project" value="TreeGrafter"/>
</dbReference>
<keyword evidence="11" id="KW-0325">Glycoprotein</keyword>
<comment type="subcellular location">
    <subcellularLocation>
        <location evidence="1">Cell membrane</location>
        <topology evidence="1">Multi-pass membrane protein</topology>
    </subcellularLocation>
</comment>
<evidence type="ECO:0000313" key="15">
    <source>
        <dbReference type="Proteomes" id="UP000005204"/>
    </source>
</evidence>
<comment type="similarity">
    <text evidence="2">Belongs to the CD36 family.</text>
</comment>
<evidence type="ECO:0000256" key="6">
    <source>
        <dbReference type="ARBA" id="ARBA00022725"/>
    </source>
</evidence>